<reference evidence="1 2" key="1">
    <citation type="journal article" date="2017" name="Mycologia">
        <title>Bifiguratus adelaidae, gen. et sp. nov., a new member of Mucoromycotina in endophytic and soil-dwelling habitats.</title>
        <authorList>
            <person name="Torres-Cruz T.J."/>
            <person name="Billingsley Tobias T.L."/>
            <person name="Almatruk M."/>
            <person name="Hesse C."/>
            <person name="Kuske C.R."/>
            <person name="Desiro A."/>
            <person name="Benucci G.M."/>
            <person name="Bonito G."/>
            <person name="Stajich J.E."/>
            <person name="Dunlap C."/>
            <person name="Arnold A.E."/>
            <person name="Porras-Alfaro A."/>
        </authorList>
    </citation>
    <scope>NUCLEOTIDE SEQUENCE [LARGE SCALE GENOMIC DNA]</scope>
    <source>
        <strain evidence="1 2">AZ0501</strain>
    </source>
</reference>
<accession>A0A261XZZ8</accession>
<protein>
    <submittedName>
        <fullName evidence="1">Uncharacterized protein</fullName>
    </submittedName>
</protein>
<evidence type="ECO:0000313" key="2">
    <source>
        <dbReference type="Proteomes" id="UP000242875"/>
    </source>
</evidence>
<name>A0A261XZZ8_9FUNG</name>
<proteinExistence type="predicted"/>
<sequence>MGSPSSSSSLTDYDWQDLLEGRVTIATLVLPLGRSFLESFSEQGAEPITDAHLPKDPVTYLDYGSMLSSVAKSSSTELHAFPFCPKVEPWPSSVFACPLERWMDMANSPAVLDLKRLIDPDNYKEGGILLFRQDRVEKMAYFLRNKTTVVEQGFPFQRLTRGAFIAHQETPLPSHVSFHHYHDTECNLNYDMPNSPRSLDSFTPFSYTMGIRAADPREIAMDIVLCANLPMWVRSWILFACVVRSTQGPLESRMKGLIPFAPEVEVAVRTSVVTNDTPMNPVLLRAFEQIADDYHYKNGSGFSIRSIVIDDTTCFKLMLKVERMMRDWMKTPPLDSDSKTLFFTGDSSSPVEPLFGPQS</sequence>
<organism evidence="1 2">
    <name type="scientific">Bifiguratus adelaidae</name>
    <dbReference type="NCBI Taxonomy" id="1938954"/>
    <lineage>
        <taxon>Eukaryota</taxon>
        <taxon>Fungi</taxon>
        <taxon>Fungi incertae sedis</taxon>
        <taxon>Mucoromycota</taxon>
        <taxon>Mucoromycotina</taxon>
        <taxon>Endogonomycetes</taxon>
        <taxon>Endogonales</taxon>
        <taxon>Endogonales incertae sedis</taxon>
        <taxon>Bifiguratus</taxon>
    </lineage>
</organism>
<keyword evidence="2" id="KW-1185">Reference proteome</keyword>
<dbReference type="Proteomes" id="UP000242875">
    <property type="component" value="Unassembled WGS sequence"/>
</dbReference>
<evidence type="ECO:0000313" key="1">
    <source>
        <dbReference type="EMBL" id="OZJ03898.1"/>
    </source>
</evidence>
<comment type="caution">
    <text evidence="1">The sequence shown here is derived from an EMBL/GenBank/DDBJ whole genome shotgun (WGS) entry which is preliminary data.</text>
</comment>
<dbReference type="EMBL" id="MVBO01000064">
    <property type="protein sequence ID" value="OZJ03898.1"/>
    <property type="molecule type" value="Genomic_DNA"/>
</dbReference>
<dbReference type="AlphaFoldDB" id="A0A261XZZ8"/>
<gene>
    <name evidence="1" type="ORF">BZG36_03939</name>
</gene>